<gene>
    <name evidence="1" type="ORF">NPIL_140621</name>
</gene>
<dbReference type="EMBL" id="BMAW01098819">
    <property type="protein sequence ID" value="GFS86766.1"/>
    <property type="molecule type" value="Genomic_DNA"/>
</dbReference>
<comment type="caution">
    <text evidence="1">The sequence shown here is derived from an EMBL/GenBank/DDBJ whole genome shotgun (WGS) entry which is preliminary data.</text>
</comment>
<evidence type="ECO:0000313" key="2">
    <source>
        <dbReference type="Proteomes" id="UP000887013"/>
    </source>
</evidence>
<accession>A0A8X6MZT2</accession>
<evidence type="ECO:0000313" key="1">
    <source>
        <dbReference type="EMBL" id="GFS86766.1"/>
    </source>
</evidence>
<organism evidence="1 2">
    <name type="scientific">Nephila pilipes</name>
    <name type="common">Giant wood spider</name>
    <name type="synonym">Nephila maculata</name>
    <dbReference type="NCBI Taxonomy" id="299642"/>
    <lineage>
        <taxon>Eukaryota</taxon>
        <taxon>Metazoa</taxon>
        <taxon>Ecdysozoa</taxon>
        <taxon>Arthropoda</taxon>
        <taxon>Chelicerata</taxon>
        <taxon>Arachnida</taxon>
        <taxon>Araneae</taxon>
        <taxon>Araneomorphae</taxon>
        <taxon>Entelegynae</taxon>
        <taxon>Araneoidea</taxon>
        <taxon>Nephilidae</taxon>
        <taxon>Nephila</taxon>
    </lineage>
</organism>
<sequence length="140" mass="15199">MCFARSSFSRAVSGCVKSSLTHLIVVIDLWPAAMRLIDIRSTPPALIENSVAVGASTVSIPNTLDRTPARPSGATVRVINGVVWCAWRRRDGRTSNLWRVANATAHFTAMDPGYCFQPSHPLSNHPHPLVSVYVSADAFV</sequence>
<proteinExistence type="predicted"/>
<reference evidence="1" key="1">
    <citation type="submission" date="2020-08" db="EMBL/GenBank/DDBJ databases">
        <title>Multicomponent nature underlies the extraordinary mechanical properties of spider dragline silk.</title>
        <authorList>
            <person name="Kono N."/>
            <person name="Nakamura H."/>
            <person name="Mori M."/>
            <person name="Yoshida Y."/>
            <person name="Ohtoshi R."/>
            <person name="Malay A.D."/>
            <person name="Moran D.A.P."/>
            <person name="Tomita M."/>
            <person name="Numata K."/>
            <person name="Arakawa K."/>
        </authorList>
    </citation>
    <scope>NUCLEOTIDE SEQUENCE</scope>
</reference>
<name>A0A8X6MZT2_NEPPI</name>
<dbReference type="Proteomes" id="UP000887013">
    <property type="component" value="Unassembled WGS sequence"/>
</dbReference>
<protein>
    <submittedName>
        <fullName evidence="1">Uncharacterized protein</fullName>
    </submittedName>
</protein>
<dbReference type="OrthoDB" id="10374284at2759"/>
<dbReference type="AlphaFoldDB" id="A0A8X6MZT2"/>
<keyword evidence="2" id="KW-1185">Reference proteome</keyword>